<gene>
    <name evidence="1" type="ORF">L1987_74082</name>
</gene>
<reference evidence="2" key="1">
    <citation type="journal article" date="2022" name="Mol. Ecol. Resour.">
        <title>The genomes of chicory, endive, great burdock and yacon provide insights into Asteraceae palaeo-polyploidization history and plant inulin production.</title>
        <authorList>
            <person name="Fan W."/>
            <person name="Wang S."/>
            <person name="Wang H."/>
            <person name="Wang A."/>
            <person name="Jiang F."/>
            <person name="Liu H."/>
            <person name="Zhao H."/>
            <person name="Xu D."/>
            <person name="Zhang Y."/>
        </authorList>
    </citation>
    <scope>NUCLEOTIDE SEQUENCE [LARGE SCALE GENOMIC DNA]</scope>
    <source>
        <strain evidence="2">cv. Yunnan</strain>
    </source>
</reference>
<keyword evidence="2" id="KW-1185">Reference proteome</keyword>
<organism evidence="1 2">
    <name type="scientific">Smallanthus sonchifolius</name>
    <dbReference type="NCBI Taxonomy" id="185202"/>
    <lineage>
        <taxon>Eukaryota</taxon>
        <taxon>Viridiplantae</taxon>
        <taxon>Streptophyta</taxon>
        <taxon>Embryophyta</taxon>
        <taxon>Tracheophyta</taxon>
        <taxon>Spermatophyta</taxon>
        <taxon>Magnoliopsida</taxon>
        <taxon>eudicotyledons</taxon>
        <taxon>Gunneridae</taxon>
        <taxon>Pentapetalae</taxon>
        <taxon>asterids</taxon>
        <taxon>campanulids</taxon>
        <taxon>Asterales</taxon>
        <taxon>Asteraceae</taxon>
        <taxon>Asteroideae</taxon>
        <taxon>Heliantheae alliance</taxon>
        <taxon>Millerieae</taxon>
        <taxon>Smallanthus</taxon>
    </lineage>
</organism>
<comment type="caution">
    <text evidence="1">The sequence shown here is derived from an EMBL/GenBank/DDBJ whole genome shotgun (WGS) entry which is preliminary data.</text>
</comment>
<proteinExistence type="predicted"/>
<name>A0ACB9A2V7_9ASTR</name>
<dbReference type="EMBL" id="CM042042">
    <property type="protein sequence ID" value="KAI3703886.1"/>
    <property type="molecule type" value="Genomic_DNA"/>
</dbReference>
<dbReference type="Proteomes" id="UP001056120">
    <property type="component" value="Linkage Group LG25"/>
</dbReference>
<accession>A0ACB9A2V7</accession>
<reference evidence="1 2" key="2">
    <citation type="journal article" date="2022" name="Mol. Ecol. Resour.">
        <title>The genomes of chicory, endive, great burdock and yacon provide insights into Asteraceae paleo-polyploidization history and plant inulin production.</title>
        <authorList>
            <person name="Fan W."/>
            <person name="Wang S."/>
            <person name="Wang H."/>
            <person name="Wang A."/>
            <person name="Jiang F."/>
            <person name="Liu H."/>
            <person name="Zhao H."/>
            <person name="Xu D."/>
            <person name="Zhang Y."/>
        </authorList>
    </citation>
    <scope>NUCLEOTIDE SEQUENCE [LARGE SCALE GENOMIC DNA]</scope>
    <source>
        <strain evidence="2">cv. Yunnan</strain>
        <tissue evidence="1">Leaves</tissue>
    </source>
</reference>
<evidence type="ECO:0000313" key="2">
    <source>
        <dbReference type="Proteomes" id="UP001056120"/>
    </source>
</evidence>
<evidence type="ECO:0000313" key="1">
    <source>
        <dbReference type="EMBL" id="KAI3703886.1"/>
    </source>
</evidence>
<sequence>MIYQINSETTFSVCLLFAFKLSRNQHISTQIYSIKFILIGSSTRFSFPQILSENNFCRSIIPSSNLRSNLVRWLNLGLFRLQESNSLLNFSSGAVEVVDDRKAAALCSSVAVPMTSERNRATGPTGFDFDPVVLHSSSHLVHGGQLVQPVPAGGFSRNHAHGVPYLHDMRLHGYQVAGLSRNSRAFIMPRPMRPQQGPHNVYYPPLPPPPLLQPPMLPVQAQNMDGHVHLPSTSRRRSTRTSSRHLIQNDADPGPSYVGPALPHGVMVYEARRQQLMIDSIERRRSLAFPHFRVLPEEELLALGEQTGNTDSGLSDNFISDHLKTRTFASFRHHSEDLMPADEEPNFCVICQMELEDQEKIGILDCCHEYHEKCIKKWLVVKNNCPICKSTALR</sequence>
<protein>
    <submittedName>
        <fullName evidence="1">Uncharacterized protein</fullName>
    </submittedName>
</protein>